<proteinExistence type="predicted"/>
<gene>
    <name evidence="1" type="ORF">N3K66_008077</name>
</gene>
<accession>A0ACC0USK2</accession>
<name>A0ACC0USK2_9HYPO</name>
<evidence type="ECO:0000313" key="1">
    <source>
        <dbReference type="EMBL" id="KAI9897055.1"/>
    </source>
</evidence>
<reference evidence="1" key="1">
    <citation type="submission" date="2022-10" db="EMBL/GenBank/DDBJ databases">
        <title>Complete Genome of Trichothecium roseum strain YXFP-22015, a Plant Pathogen Isolated from Citrus.</title>
        <authorList>
            <person name="Wang Y."/>
            <person name="Zhu L."/>
        </authorList>
    </citation>
    <scope>NUCLEOTIDE SEQUENCE</scope>
    <source>
        <strain evidence="1">YXFP-22015</strain>
    </source>
</reference>
<dbReference type="Proteomes" id="UP001163324">
    <property type="component" value="Chromosome 8"/>
</dbReference>
<comment type="caution">
    <text evidence="1">The sequence shown here is derived from an EMBL/GenBank/DDBJ whole genome shotgun (WGS) entry which is preliminary data.</text>
</comment>
<sequence length="597" mass="65253">MSDWAKRKVVDLKAELKRRGLPQHGLKAELVARLEEAEQEAEAEAEEEEEQAETQGDDETAAQDEDEAVAEGKDEHMTDSAAPEAVVHDEGEPSSPQASTTQESMPPPLQTVSDEVSIEEKETENGDTTTTQDDAMNADIVTTGVAQSAEQDAVIDKDPMVAKEASPILSNETRDIEMVSDDKPLTTGLEPEGEDVSKRKRRSQSPPPNEENARKRVRADDGGASIAPDVIMEQEAEGLGAPTQVEDISREAAITQQVPENVADEDRPSVPSVHPATPALYISNLMRPLREDDMKMHLNDLATSPGISAYDDTITTFFLDPVRTHCFVVFASTTAASRARSQLHDVVWPNESNRKPLWVDFVPPEEVPGWIEKEESAGRAGPRYEVVYRDNPDGSVTAVLDTIMLGASGNRPPSGPSNPSSSGRRPLPAEGPNSIPIGPRALRDFQAPTGPRPKRSGPGPRPAPAVGGPVHRTRSGPFIEYRLVGEELARRRLASIRAHYASDAPRRNPGDDLNRYSFENGDGFVDRGKEVFEGIRPPHRERGRGGDRRGGGHGFRRGGRGWRGGRDARPRSDRYLPGASYGGRDNRRPPRGDRDYK</sequence>
<dbReference type="EMBL" id="CM047947">
    <property type="protein sequence ID" value="KAI9897055.1"/>
    <property type="molecule type" value="Genomic_DNA"/>
</dbReference>
<keyword evidence="2" id="KW-1185">Reference proteome</keyword>
<protein>
    <submittedName>
        <fullName evidence="1">Uncharacterized protein</fullName>
    </submittedName>
</protein>
<organism evidence="1 2">
    <name type="scientific">Trichothecium roseum</name>
    <dbReference type="NCBI Taxonomy" id="47278"/>
    <lineage>
        <taxon>Eukaryota</taxon>
        <taxon>Fungi</taxon>
        <taxon>Dikarya</taxon>
        <taxon>Ascomycota</taxon>
        <taxon>Pezizomycotina</taxon>
        <taxon>Sordariomycetes</taxon>
        <taxon>Hypocreomycetidae</taxon>
        <taxon>Hypocreales</taxon>
        <taxon>Hypocreales incertae sedis</taxon>
        <taxon>Trichothecium</taxon>
    </lineage>
</organism>
<evidence type="ECO:0000313" key="2">
    <source>
        <dbReference type="Proteomes" id="UP001163324"/>
    </source>
</evidence>